<accession>A0ABT6FGZ4</accession>
<proteinExistence type="predicted"/>
<gene>
    <name evidence="1" type="ORF">PZE19_24010</name>
</gene>
<organism evidence="1 2">
    <name type="scientific">Paludisphaera mucosa</name>
    <dbReference type="NCBI Taxonomy" id="3030827"/>
    <lineage>
        <taxon>Bacteria</taxon>
        <taxon>Pseudomonadati</taxon>
        <taxon>Planctomycetota</taxon>
        <taxon>Planctomycetia</taxon>
        <taxon>Isosphaerales</taxon>
        <taxon>Isosphaeraceae</taxon>
        <taxon>Paludisphaera</taxon>
    </lineage>
</organism>
<comment type="caution">
    <text evidence="1">The sequence shown here is derived from an EMBL/GenBank/DDBJ whole genome shotgun (WGS) entry which is preliminary data.</text>
</comment>
<reference evidence="1 2" key="1">
    <citation type="submission" date="2023-03" db="EMBL/GenBank/DDBJ databases">
        <title>Paludisphaera mucosa sp. nov. a novel planctomycete from northern fen.</title>
        <authorList>
            <person name="Ivanova A."/>
        </authorList>
    </citation>
    <scope>NUCLEOTIDE SEQUENCE [LARGE SCALE GENOMIC DNA]</scope>
    <source>
        <strain evidence="1 2">Pla2</strain>
    </source>
</reference>
<dbReference type="Proteomes" id="UP001216907">
    <property type="component" value="Unassembled WGS sequence"/>
</dbReference>
<sequence length="116" mass="13160">MPYDGDPDHAIVERPWEYEIVSLCYHNDPGEWSASYIDMKLGRGDVVRRLRFLGPQDFAVEKGCFPQPTGGMRILDVSRRQLEGINLRVADFEATRGTVTCWAREVIDLDADSDSP</sequence>
<evidence type="ECO:0000313" key="1">
    <source>
        <dbReference type="EMBL" id="MDG3006848.1"/>
    </source>
</evidence>
<dbReference type="RefSeq" id="WP_277863139.1">
    <property type="nucleotide sequence ID" value="NZ_JARRAG010000002.1"/>
</dbReference>
<evidence type="ECO:0000313" key="2">
    <source>
        <dbReference type="Proteomes" id="UP001216907"/>
    </source>
</evidence>
<name>A0ABT6FGZ4_9BACT</name>
<protein>
    <submittedName>
        <fullName evidence="1">Uncharacterized protein</fullName>
    </submittedName>
</protein>
<keyword evidence="2" id="KW-1185">Reference proteome</keyword>
<dbReference type="EMBL" id="JARRAG010000002">
    <property type="protein sequence ID" value="MDG3006848.1"/>
    <property type="molecule type" value="Genomic_DNA"/>
</dbReference>